<sequence length="132" mass="15009">MTTWIKIEDFQCPGKDCKEKKLGKTWVCSKDSTPIYLSQTGYLRCDKVENYNTCNDATKYSHYDKLCNWGWDCGSSDHSCSKSMKTNKDSFILSMSLAMQMVKGKGKAKWLAALIMELGNQFGDEDSDDDLK</sequence>
<evidence type="ECO:0000313" key="1">
    <source>
        <dbReference type="EMBL" id="VDI29681.1"/>
    </source>
</evidence>
<evidence type="ECO:0000313" key="2">
    <source>
        <dbReference type="Proteomes" id="UP000596742"/>
    </source>
</evidence>
<dbReference type="AlphaFoldDB" id="A0A8B6E720"/>
<dbReference type="EMBL" id="UYJE01004610">
    <property type="protein sequence ID" value="VDI29681.1"/>
    <property type="molecule type" value="Genomic_DNA"/>
</dbReference>
<comment type="caution">
    <text evidence="1">The sequence shown here is derived from an EMBL/GenBank/DDBJ whole genome shotgun (WGS) entry which is preliminary data.</text>
</comment>
<dbReference type="Proteomes" id="UP000596742">
    <property type="component" value="Unassembled WGS sequence"/>
</dbReference>
<proteinExistence type="predicted"/>
<reference evidence="1" key="1">
    <citation type="submission" date="2018-11" db="EMBL/GenBank/DDBJ databases">
        <authorList>
            <person name="Alioto T."/>
            <person name="Alioto T."/>
        </authorList>
    </citation>
    <scope>NUCLEOTIDE SEQUENCE</scope>
</reference>
<organism evidence="1 2">
    <name type="scientific">Mytilus galloprovincialis</name>
    <name type="common">Mediterranean mussel</name>
    <dbReference type="NCBI Taxonomy" id="29158"/>
    <lineage>
        <taxon>Eukaryota</taxon>
        <taxon>Metazoa</taxon>
        <taxon>Spiralia</taxon>
        <taxon>Lophotrochozoa</taxon>
        <taxon>Mollusca</taxon>
        <taxon>Bivalvia</taxon>
        <taxon>Autobranchia</taxon>
        <taxon>Pteriomorphia</taxon>
        <taxon>Mytilida</taxon>
        <taxon>Mytiloidea</taxon>
        <taxon>Mytilidae</taxon>
        <taxon>Mytilinae</taxon>
        <taxon>Mytilus</taxon>
    </lineage>
</organism>
<gene>
    <name evidence="1" type="ORF">MGAL_10B006626</name>
</gene>
<keyword evidence="2" id="KW-1185">Reference proteome</keyword>
<accession>A0A8B6E720</accession>
<protein>
    <submittedName>
        <fullName evidence="1">Uncharacterized protein</fullName>
    </submittedName>
</protein>
<name>A0A8B6E720_MYTGA</name>